<reference evidence="2 3" key="1">
    <citation type="submission" date="2020-10" db="EMBL/GenBank/DDBJ databases">
        <authorList>
            <person name="Peeters C."/>
        </authorList>
    </citation>
    <scope>NUCLEOTIDE SEQUENCE [LARGE SCALE GENOMIC DNA]</scope>
    <source>
        <strain evidence="2 3">LMG 27952</strain>
    </source>
</reference>
<sequence>MNFIRGVLARARGELARIRPHRDFAGADLDPAIDNDTTPATPPHKRQQEDVAFVEPSRDVQPRGDVDMDQSDLVAPHRAASEMARAPLALRQNEGDRAPRDPRVATPPAQIANERTANPPAARARNIERLSVSVPRRRTDPEVPRADPRHAESARPPPAPATPVAPLQIDIHIGRVEVAPPPAPRVTSGTSRTAASTPRLTLADYLAQRSAKR</sequence>
<feature type="compositionally biased region" description="Polar residues" evidence="1">
    <location>
        <begin position="187"/>
        <end position="199"/>
    </location>
</feature>
<dbReference type="RefSeq" id="WP_201697610.1">
    <property type="nucleotide sequence ID" value="NZ_CAJHCQ010000010.1"/>
</dbReference>
<feature type="compositionally biased region" description="Low complexity" evidence="1">
    <location>
        <begin position="112"/>
        <end position="124"/>
    </location>
</feature>
<organism evidence="2 3">
    <name type="scientific">Paraburkholderia hiiakae</name>
    <dbReference type="NCBI Taxonomy" id="1081782"/>
    <lineage>
        <taxon>Bacteria</taxon>
        <taxon>Pseudomonadati</taxon>
        <taxon>Pseudomonadota</taxon>
        <taxon>Betaproteobacteria</taxon>
        <taxon>Burkholderiales</taxon>
        <taxon>Burkholderiaceae</taxon>
        <taxon>Paraburkholderia</taxon>
    </lineage>
</organism>
<dbReference type="Proteomes" id="UP000656319">
    <property type="component" value="Unassembled WGS sequence"/>
</dbReference>
<gene>
    <name evidence="2" type="ORF">LMG27952_03976</name>
</gene>
<evidence type="ECO:0000313" key="2">
    <source>
        <dbReference type="EMBL" id="CAD6543027.1"/>
    </source>
</evidence>
<name>A0ABN7I010_9BURK</name>
<evidence type="ECO:0000313" key="3">
    <source>
        <dbReference type="Proteomes" id="UP000656319"/>
    </source>
</evidence>
<comment type="caution">
    <text evidence="2">The sequence shown here is derived from an EMBL/GenBank/DDBJ whole genome shotgun (WGS) entry which is preliminary data.</text>
</comment>
<dbReference type="EMBL" id="CAJHCQ010000010">
    <property type="protein sequence ID" value="CAD6543027.1"/>
    <property type="molecule type" value="Genomic_DNA"/>
</dbReference>
<feature type="region of interest" description="Disordered" evidence="1">
    <location>
        <begin position="22"/>
        <end position="213"/>
    </location>
</feature>
<protein>
    <submittedName>
        <fullName evidence="2">Uncharacterized protein</fullName>
    </submittedName>
</protein>
<accession>A0ABN7I010</accession>
<keyword evidence="3" id="KW-1185">Reference proteome</keyword>
<feature type="compositionally biased region" description="Basic and acidic residues" evidence="1">
    <location>
        <begin position="137"/>
        <end position="153"/>
    </location>
</feature>
<proteinExistence type="predicted"/>
<feature type="compositionally biased region" description="Basic and acidic residues" evidence="1">
    <location>
        <begin position="93"/>
        <end position="103"/>
    </location>
</feature>
<evidence type="ECO:0000256" key="1">
    <source>
        <dbReference type="SAM" id="MobiDB-lite"/>
    </source>
</evidence>
<feature type="compositionally biased region" description="Basic and acidic residues" evidence="1">
    <location>
        <begin position="56"/>
        <end position="66"/>
    </location>
</feature>